<feature type="region of interest" description="Disordered" evidence="1">
    <location>
        <begin position="44"/>
        <end position="123"/>
    </location>
</feature>
<evidence type="ECO:0000313" key="3">
    <source>
        <dbReference type="EMBL" id="GIF80479.1"/>
    </source>
</evidence>
<evidence type="ECO:0000256" key="1">
    <source>
        <dbReference type="SAM" id="MobiDB-lite"/>
    </source>
</evidence>
<comment type="caution">
    <text evidence="3">The sequence shown here is derived from an EMBL/GenBank/DDBJ whole genome shotgun (WGS) entry which is preliminary data.</text>
</comment>
<reference evidence="3 4" key="1">
    <citation type="submission" date="2021-01" db="EMBL/GenBank/DDBJ databases">
        <title>Whole genome shotgun sequence of Catellatospora bangladeshensis NBRC 107357.</title>
        <authorList>
            <person name="Komaki H."/>
            <person name="Tamura T."/>
        </authorList>
    </citation>
    <scope>NUCLEOTIDE SEQUENCE [LARGE SCALE GENOMIC DNA]</scope>
    <source>
        <strain evidence="3 4">NBRC 107357</strain>
    </source>
</reference>
<feature type="compositionally biased region" description="Low complexity" evidence="1">
    <location>
        <begin position="44"/>
        <end position="76"/>
    </location>
</feature>
<accession>A0A8J3JM60</accession>
<evidence type="ECO:0000256" key="2">
    <source>
        <dbReference type="SAM" id="SignalP"/>
    </source>
</evidence>
<keyword evidence="2" id="KW-0732">Signal</keyword>
<evidence type="ECO:0000313" key="4">
    <source>
        <dbReference type="Proteomes" id="UP000601223"/>
    </source>
</evidence>
<proteinExistence type="predicted"/>
<evidence type="ECO:0008006" key="5">
    <source>
        <dbReference type="Google" id="ProtNLM"/>
    </source>
</evidence>
<name>A0A8J3JM60_9ACTN</name>
<dbReference type="RefSeq" id="WP_203744035.1">
    <property type="nucleotide sequence ID" value="NZ_BONF01000009.1"/>
</dbReference>
<dbReference type="EMBL" id="BONF01000009">
    <property type="protein sequence ID" value="GIF80479.1"/>
    <property type="molecule type" value="Genomic_DNA"/>
</dbReference>
<dbReference type="Proteomes" id="UP000601223">
    <property type="component" value="Unassembled WGS sequence"/>
</dbReference>
<feature type="chain" id="PRO_5035288555" description="Transglycosylase SLT domain-containing protein" evidence="2">
    <location>
        <begin position="27"/>
        <end position="303"/>
    </location>
</feature>
<organism evidence="3 4">
    <name type="scientific">Catellatospora bangladeshensis</name>
    <dbReference type="NCBI Taxonomy" id="310355"/>
    <lineage>
        <taxon>Bacteria</taxon>
        <taxon>Bacillati</taxon>
        <taxon>Actinomycetota</taxon>
        <taxon>Actinomycetes</taxon>
        <taxon>Micromonosporales</taxon>
        <taxon>Micromonosporaceae</taxon>
        <taxon>Catellatospora</taxon>
    </lineage>
</organism>
<dbReference type="AlphaFoldDB" id="A0A8J3JM60"/>
<dbReference type="PROSITE" id="PS51257">
    <property type="entry name" value="PROKAR_LIPOPROTEIN"/>
    <property type="match status" value="1"/>
</dbReference>
<protein>
    <recommendedName>
        <fullName evidence="5">Transglycosylase SLT domain-containing protein</fullName>
    </recommendedName>
</protein>
<feature type="signal peptide" evidence="2">
    <location>
        <begin position="1"/>
        <end position="26"/>
    </location>
</feature>
<gene>
    <name evidence="3" type="ORF">Cba03nite_18280</name>
</gene>
<sequence length="303" mass="31921">MLRLPLAARLAAVTAVTIVLSGCATAATNGTDPVFAGPAPTTVAPAGSAAASPVTAPTASAGAGPSPSKSAAAAPSRFTTLKPGSKLPSGSQCAAWVRARPKKENKGANRTANRTTGHRVDPAAFGDGAALAKRVDGQFTGTTEEILRWAACKWGVDEDIVKAQAAIESWWRQGTLGDFDTDAAACPAGHGLGADGQAGKCPQSYGILQNRYPYMKSAFPGAMRSTAMSADLAYAVWRSCFEGREGWLNTVERGREYAAGDAWGCVGRWFSGRWHTAPGEQYVGRVRDYLDRRIWQTPDFQQP</sequence>
<keyword evidence="4" id="KW-1185">Reference proteome</keyword>